<evidence type="ECO:0000313" key="1">
    <source>
        <dbReference type="EMBL" id="PWJ60474.1"/>
    </source>
</evidence>
<dbReference type="EMBL" id="QGDT01000001">
    <property type="protein sequence ID" value="PWJ60474.1"/>
    <property type="molecule type" value="Genomic_DNA"/>
</dbReference>
<organism evidence="1 2">
    <name type="scientific">Dyadobacter jejuensis</name>
    <dbReference type="NCBI Taxonomy" id="1082580"/>
    <lineage>
        <taxon>Bacteria</taxon>
        <taxon>Pseudomonadati</taxon>
        <taxon>Bacteroidota</taxon>
        <taxon>Cytophagia</taxon>
        <taxon>Cytophagales</taxon>
        <taxon>Spirosomataceae</taxon>
        <taxon>Dyadobacter</taxon>
    </lineage>
</organism>
<reference evidence="1 2" key="1">
    <citation type="submission" date="2018-03" db="EMBL/GenBank/DDBJ databases">
        <title>Genomic Encyclopedia of Archaeal and Bacterial Type Strains, Phase II (KMG-II): from individual species to whole genera.</title>
        <authorList>
            <person name="Goeker M."/>
        </authorList>
    </citation>
    <scope>NUCLEOTIDE SEQUENCE [LARGE SCALE GENOMIC DNA]</scope>
    <source>
        <strain evidence="1 2">DSM 100346</strain>
    </source>
</reference>
<proteinExistence type="predicted"/>
<accession>A0A316AT70</accession>
<sequence>MTFFVEKNDFFSNFYNLIENIYGAGRGGSVG</sequence>
<comment type="caution">
    <text evidence="1">The sequence shown here is derived from an EMBL/GenBank/DDBJ whole genome shotgun (WGS) entry which is preliminary data.</text>
</comment>
<name>A0A316AT70_9BACT</name>
<evidence type="ECO:0000313" key="2">
    <source>
        <dbReference type="Proteomes" id="UP000245880"/>
    </source>
</evidence>
<dbReference type="AlphaFoldDB" id="A0A316AT70"/>
<protein>
    <submittedName>
        <fullName evidence="1">Uncharacterized protein</fullName>
    </submittedName>
</protein>
<gene>
    <name evidence="1" type="ORF">CLV98_101658</name>
</gene>
<keyword evidence="2" id="KW-1185">Reference proteome</keyword>
<dbReference type="Proteomes" id="UP000245880">
    <property type="component" value="Unassembled WGS sequence"/>
</dbReference>